<proteinExistence type="predicted"/>
<feature type="compositionally biased region" description="Basic and acidic residues" evidence="1">
    <location>
        <begin position="12"/>
        <end position="30"/>
    </location>
</feature>
<dbReference type="EMBL" id="CAKLBY020000124">
    <property type="protein sequence ID" value="CAK7928443.1"/>
    <property type="molecule type" value="Genomic_DNA"/>
</dbReference>
<protein>
    <submittedName>
        <fullName evidence="2">Uncharacterized protein</fullName>
    </submittedName>
</protein>
<feature type="region of interest" description="Disordered" evidence="1">
    <location>
        <begin position="1"/>
        <end position="30"/>
    </location>
</feature>
<gene>
    <name evidence="2" type="ORF">PM001_LOCUS13593</name>
</gene>
<organism evidence="2 3">
    <name type="scientific">Peronospora matthiolae</name>
    <dbReference type="NCBI Taxonomy" id="2874970"/>
    <lineage>
        <taxon>Eukaryota</taxon>
        <taxon>Sar</taxon>
        <taxon>Stramenopiles</taxon>
        <taxon>Oomycota</taxon>
        <taxon>Peronosporomycetes</taxon>
        <taxon>Peronosporales</taxon>
        <taxon>Peronosporaceae</taxon>
        <taxon>Peronospora</taxon>
    </lineage>
</organism>
<reference evidence="2" key="1">
    <citation type="submission" date="2024-01" db="EMBL/GenBank/DDBJ databases">
        <authorList>
            <person name="Webb A."/>
        </authorList>
    </citation>
    <scope>NUCLEOTIDE SEQUENCE</scope>
    <source>
        <strain evidence="2">Pm1</strain>
    </source>
</reference>
<name>A0AAV1U476_9STRA</name>
<dbReference type="Proteomes" id="UP001162060">
    <property type="component" value="Unassembled WGS sequence"/>
</dbReference>
<sequence>MEACPAPRVLLRRTDSPRPGGRSRDLEGGHLRSWMSPSGRYFDGLVFPTPCGHIGDRATRRGAAQAANGGPPSRMDRLLRRWGTIYNAYTSLEQVPDSWTATVQEAAPSSTN</sequence>
<comment type="caution">
    <text evidence="2">The sequence shown here is derived from an EMBL/GenBank/DDBJ whole genome shotgun (WGS) entry which is preliminary data.</text>
</comment>
<accession>A0AAV1U476</accession>
<evidence type="ECO:0000256" key="1">
    <source>
        <dbReference type="SAM" id="MobiDB-lite"/>
    </source>
</evidence>
<evidence type="ECO:0000313" key="2">
    <source>
        <dbReference type="EMBL" id="CAK7928443.1"/>
    </source>
</evidence>
<dbReference type="AlphaFoldDB" id="A0AAV1U476"/>
<evidence type="ECO:0000313" key="3">
    <source>
        <dbReference type="Proteomes" id="UP001162060"/>
    </source>
</evidence>